<feature type="transmembrane region" description="Helical" evidence="1">
    <location>
        <begin position="20"/>
        <end position="37"/>
    </location>
</feature>
<dbReference type="Pfam" id="PF13181">
    <property type="entry name" value="TPR_8"/>
    <property type="match status" value="1"/>
</dbReference>
<keyword evidence="1" id="KW-1133">Transmembrane helix</keyword>
<dbReference type="KEGG" id="spue:AB5L97_07440"/>
<sequence>MDAPKASVAWGWIRANKVKIGVAAVTLLLVFYLIVTFDRARILLMDPQPVAKGIGLAYLVLPVVGAWALVRELSFGARLERMAKELEAEGGLPEDNLPRTAAGRIVRTAADAEFEQYRAEAEAAPDDWRSWYRLGLAYDASGDRKQARSSMRRAISLYRAP</sequence>
<proteinExistence type="predicted"/>
<organism evidence="2">
    <name type="scientific">Sinomonas puerhi</name>
    <dbReference type="NCBI Taxonomy" id="3238584"/>
    <lineage>
        <taxon>Bacteria</taxon>
        <taxon>Bacillati</taxon>
        <taxon>Actinomycetota</taxon>
        <taxon>Actinomycetes</taxon>
        <taxon>Micrococcales</taxon>
        <taxon>Micrococcaceae</taxon>
        <taxon>Sinomonas</taxon>
    </lineage>
</organism>
<protein>
    <submittedName>
        <fullName evidence="2">Tetratricopeptide repeat protein</fullName>
    </submittedName>
</protein>
<dbReference type="InterPro" id="IPR011990">
    <property type="entry name" value="TPR-like_helical_dom_sf"/>
</dbReference>
<reference evidence="2" key="1">
    <citation type="submission" date="2024-07" db="EMBL/GenBank/DDBJ databases">
        <authorList>
            <person name="fu j."/>
        </authorList>
    </citation>
    <scope>NUCLEOTIDE SEQUENCE</scope>
    <source>
        <strain evidence="2">P10A9</strain>
    </source>
</reference>
<dbReference type="AlphaFoldDB" id="A0AB39LA10"/>
<accession>A0AB39LA10</accession>
<name>A0AB39LA10_9MICC</name>
<dbReference type="Gene3D" id="1.25.40.10">
    <property type="entry name" value="Tetratricopeptide repeat domain"/>
    <property type="match status" value="1"/>
</dbReference>
<dbReference type="InterPro" id="IPR019734">
    <property type="entry name" value="TPR_rpt"/>
</dbReference>
<dbReference type="EMBL" id="CP163302">
    <property type="protein sequence ID" value="XDP47297.1"/>
    <property type="molecule type" value="Genomic_DNA"/>
</dbReference>
<dbReference type="SUPFAM" id="SSF48452">
    <property type="entry name" value="TPR-like"/>
    <property type="match status" value="1"/>
</dbReference>
<keyword evidence="1" id="KW-0472">Membrane</keyword>
<gene>
    <name evidence="2" type="ORF">AB5L97_07440</name>
</gene>
<evidence type="ECO:0000313" key="2">
    <source>
        <dbReference type="EMBL" id="XDP47297.1"/>
    </source>
</evidence>
<evidence type="ECO:0000256" key="1">
    <source>
        <dbReference type="SAM" id="Phobius"/>
    </source>
</evidence>
<feature type="transmembrane region" description="Helical" evidence="1">
    <location>
        <begin position="49"/>
        <end position="70"/>
    </location>
</feature>
<keyword evidence="1" id="KW-0812">Transmembrane</keyword>